<dbReference type="InterPro" id="IPR050250">
    <property type="entry name" value="Macrolide_Exporter_MacB"/>
</dbReference>
<reference evidence="2 3" key="1">
    <citation type="submission" date="2015-02" db="EMBL/GenBank/DDBJ databases">
        <title>Draft genome sequences of ten Microbacterium spp. with emphasis on heavy metal contaminated environments.</title>
        <authorList>
            <person name="Corretto E."/>
        </authorList>
    </citation>
    <scope>NUCLEOTIDE SEQUENCE [LARGE SCALE GENOMIC DNA]</scope>
    <source>
        <strain evidence="2 3">BEL163</strain>
    </source>
</reference>
<comment type="caution">
    <text evidence="2">The sequence shown here is derived from an EMBL/GenBank/DDBJ whole genome shotgun (WGS) entry which is preliminary data.</text>
</comment>
<evidence type="ECO:0000313" key="2">
    <source>
        <dbReference type="EMBL" id="KJL22962.1"/>
    </source>
</evidence>
<keyword evidence="1" id="KW-1133">Transmembrane helix</keyword>
<dbReference type="AlphaFoldDB" id="A0A0F0KPX0"/>
<evidence type="ECO:0000313" key="3">
    <source>
        <dbReference type="Proteomes" id="UP000033725"/>
    </source>
</evidence>
<keyword evidence="1" id="KW-0812">Transmembrane</keyword>
<evidence type="ECO:0000256" key="1">
    <source>
        <dbReference type="SAM" id="Phobius"/>
    </source>
</evidence>
<protein>
    <recommendedName>
        <fullName evidence="4">FtsX-like permease family protein</fullName>
    </recommendedName>
</protein>
<dbReference type="GO" id="GO:0022857">
    <property type="term" value="F:transmembrane transporter activity"/>
    <property type="evidence" value="ECO:0007669"/>
    <property type="project" value="TreeGrafter"/>
</dbReference>
<dbReference type="GO" id="GO:0005886">
    <property type="term" value="C:plasma membrane"/>
    <property type="evidence" value="ECO:0007669"/>
    <property type="project" value="UniProtKB-SubCell"/>
</dbReference>
<accession>A0A0F0KPX0</accession>
<dbReference type="Proteomes" id="UP000033725">
    <property type="component" value="Unassembled WGS sequence"/>
</dbReference>
<feature type="transmembrane region" description="Helical" evidence="1">
    <location>
        <begin position="249"/>
        <end position="269"/>
    </location>
</feature>
<gene>
    <name evidence="2" type="ORF">RN51_01708</name>
</gene>
<keyword evidence="1" id="KW-0472">Membrane</keyword>
<proteinExistence type="predicted"/>
<dbReference type="PANTHER" id="PTHR30572:SF4">
    <property type="entry name" value="ABC TRANSPORTER PERMEASE YTRF"/>
    <property type="match status" value="1"/>
</dbReference>
<feature type="transmembrane region" description="Helical" evidence="1">
    <location>
        <begin position="16"/>
        <end position="35"/>
    </location>
</feature>
<feature type="transmembrane region" description="Helical" evidence="1">
    <location>
        <begin position="290"/>
        <end position="318"/>
    </location>
</feature>
<feature type="transmembrane region" description="Helical" evidence="1">
    <location>
        <begin position="330"/>
        <end position="351"/>
    </location>
</feature>
<dbReference type="PATRIC" id="fig|82380.10.peg.1717"/>
<organism evidence="2 3">
    <name type="scientific">Microbacterium oxydans</name>
    <dbReference type="NCBI Taxonomy" id="82380"/>
    <lineage>
        <taxon>Bacteria</taxon>
        <taxon>Bacillati</taxon>
        <taxon>Actinomycetota</taxon>
        <taxon>Actinomycetes</taxon>
        <taxon>Micrococcales</taxon>
        <taxon>Microbacteriaceae</taxon>
        <taxon>Microbacterium</taxon>
    </lineage>
</organism>
<name>A0A0F0KPX0_9MICO</name>
<dbReference type="EMBL" id="JYIV01000024">
    <property type="protein sequence ID" value="KJL22962.1"/>
    <property type="molecule type" value="Genomic_DNA"/>
</dbReference>
<dbReference type="PANTHER" id="PTHR30572">
    <property type="entry name" value="MEMBRANE COMPONENT OF TRANSPORTER-RELATED"/>
    <property type="match status" value="1"/>
</dbReference>
<evidence type="ECO:0008006" key="4">
    <source>
        <dbReference type="Google" id="ProtNLM"/>
    </source>
</evidence>
<sequence>MWAVVREGAASARSQPVASAVTVLMVVGMILTVMLTTGRTVGAEQQVLGSIDSAGTRSITVRAEAGAGVTSSVMDRLAGIEGIEWAAGFSQAVDATNSAVPDGVKVPVRLAFGSHFERLGVPSRIPVPGSTAWASVAALEQLGMPDGIGGVALMNGAAYGVAGSLDVPDFLRGLEPAVFVPQPTPSGDEVLSVVIVIADSPQLVAPVSDAVVSVLGADDPTKITVQTSEALAHLRGLIEGQLGSFSRGLVVALLGLTGMLVAILLYGLVMMRRKDFGRRRALGATRGLIIGLLLAQTGMLALTGILVGSVLSGVLLLASGDPWPGLAFTAALGILTLITALLAALVPATIASRREPIRELRVP</sequence>